<dbReference type="InterPro" id="IPR015943">
    <property type="entry name" value="WD40/YVTN_repeat-like_dom_sf"/>
</dbReference>
<dbReference type="OrthoDB" id="9972196at2759"/>
<dbReference type="Gene3D" id="2.130.10.10">
    <property type="entry name" value="YVTN repeat-like/Quinoprotein amine dehydrogenase"/>
    <property type="match status" value="1"/>
</dbReference>
<comment type="similarity">
    <text evidence="1">Belongs to the cycloisomerase 2 family.</text>
</comment>
<dbReference type="Pfam" id="PF10282">
    <property type="entry name" value="Lactonase"/>
    <property type="match status" value="1"/>
</dbReference>
<evidence type="ECO:0000313" key="4">
    <source>
        <dbReference type="Proteomes" id="UP000225277"/>
    </source>
</evidence>
<dbReference type="SUPFAM" id="SSF50974">
    <property type="entry name" value="Nitrous oxide reductase, N-terminal domain"/>
    <property type="match status" value="1"/>
</dbReference>
<dbReference type="STRING" id="112498.A0A2D3UN94"/>
<accession>A0A2D3UN94</accession>
<dbReference type="Proteomes" id="UP000225277">
    <property type="component" value="Unassembled WGS sequence"/>
</dbReference>
<dbReference type="PANTHER" id="PTHR30344">
    <property type="entry name" value="6-PHOSPHOGLUCONOLACTONASE-RELATED"/>
    <property type="match status" value="1"/>
</dbReference>
<feature type="signal peptide" evidence="2">
    <location>
        <begin position="1"/>
        <end position="16"/>
    </location>
</feature>
<keyword evidence="4" id="KW-1185">Reference proteome</keyword>
<dbReference type="InterPro" id="IPR011045">
    <property type="entry name" value="N2O_reductase_N"/>
</dbReference>
<dbReference type="InterPro" id="IPR019405">
    <property type="entry name" value="Lactonase_7-beta_prop"/>
</dbReference>
<dbReference type="GeneID" id="35596073"/>
<evidence type="ECO:0000313" key="3">
    <source>
        <dbReference type="EMBL" id="CZT14758.1"/>
    </source>
</evidence>
<sequence length="399" mass="42654">MLYAASLLALSATASAINLFVSDYSGNVTTLSLESSNGNYSLTKTHASDGCFPNPSWLEIDAANGLLYCSNEGLETVNGSLSTFSIARDGSISLIQNTTTISGPVSSTIYGDPSGRKALALAHYTGSAVSTYLLDPFTPGNISLSQEFTYTLDHPPPTERQLTPHPHEIFTDPTGEYLLVPDLGADLVRIFCYDSETLKLTPTAPLKVPAGSGPRHGVFYNPSGFVGGATYFYLVSELTAKVTSYAVTYLPHNKGLEFKEMTSVGTSFLFNIPEQGAPAEIAISPDNRFLVISNRNTTAFTLPLDGGVSDSLSTWALKDDGSFRFHQLWPTGGEWPRHFSMNAVGNFVAVGNQNSQSVVILERDVQSGLVGEPVAKITLGGNVTTVVWDERSALGRLGS</sequence>
<reference evidence="3 4" key="1">
    <citation type="submission" date="2016-03" db="EMBL/GenBank/DDBJ databases">
        <authorList>
            <person name="Ploux O."/>
        </authorList>
    </citation>
    <scope>NUCLEOTIDE SEQUENCE [LARGE SCALE GENOMIC DNA]</scope>
    <source>
        <strain evidence="3 4">URUG2</strain>
    </source>
</reference>
<dbReference type="AlphaFoldDB" id="A0A2D3UN94"/>
<name>A0A2D3UN94_9PEZI</name>
<proteinExistence type="inferred from homology"/>
<dbReference type="InterPro" id="IPR050282">
    <property type="entry name" value="Cycloisomerase_2"/>
</dbReference>
<dbReference type="EMBL" id="FJUY01000001">
    <property type="protein sequence ID" value="CZT14758.1"/>
    <property type="molecule type" value="Genomic_DNA"/>
</dbReference>
<dbReference type="GO" id="GO:0017057">
    <property type="term" value="F:6-phosphogluconolactonase activity"/>
    <property type="evidence" value="ECO:0007669"/>
    <property type="project" value="TreeGrafter"/>
</dbReference>
<organism evidence="3 4">
    <name type="scientific">Ramularia collo-cygni</name>
    <dbReference type="NCBI Taxonomy" id="112498"/>
    <lineage>
        <taxon>Eukaryota</taxon>
        <taxon>Fungi</taxon>
        <taxon>Dikarya</taxon>
        <taxon>Ascomycota</taxon>
        <taxon>Pezizomycotina</taxon>
        <taxon>Dothideomycetes</taxon>
        <taxon>Dothideomycetidae</taxon>
        <taxon>Mycosphaerellales</taxon>
        <taxon>Mycosphaerellaceae</taxon>
        <taxon>Ramularia</taxon>
    </lineage>
</organism>
<dbReference type="RefSeq" id="XP_023621655.1">
    <property type="nucleotide sequence ID" value="XM_023765887.1"/>
</dbReference>
<keyword evidence="2" id="KW-0732">Signal</keyword>
<evidence type="ECO:0000256" key="2">
    <source>
        <dbReference type="SAM" id="SignalP"/>
    </source>
</evidence>
<feature type="chain" id="PRO_5013877978" evidence="2">
    <location>
        <begin position="17"/>
        <end position="399"/>
    </location>
</feature>
<dbReference type="PANTHER" id="PTHR30344:SF1">
    <property type="entry name" value="6-PHOSPHOGLUCONOLACTONASE"/>
    <property type="match status" value="1"/>
</dbReference>
<evidence type="ECO:0000256" key="1">
    <source>
        <dbReference type="ARBA" id="ARBA00005564"/>
    </source>
</evidence>
<gene>
    <name evidence="3" type="ORF">RCC_00717</name>
</gene>
<protein>
    <submittedName>
        <fullName evidence="3">Uncharacterized protein</fullName>
    </submittedName>
</protein>